<reference evidence="2" key="2">
    <citation type="submission" date="2020-09" db="EMBL/GenBank/DDBJ databases">
        <authorList>
            <person name="Sun Q."/>
            <person name="Zhou Y."/>
        </authorList>
    </citation>
    <scope>NUCLEOTIDE SEQUENCE</scope>
    <source>
        <strain evidence="2">CGMCC 1.15320</strain>
    </source>
</reference>
<keyword evidence="3" id="KW-1185">Reference proteome</keyword>
<comment type="caution">
    <text evidence="2">The sequence shown here is derived from an EMBL/GenBank/DDBJ whole genome shotgun (WGS) entry which is preliminary data.</text>
</comment>
<protein>
    <submittedName>
        <fullName evidence="2">ABC transporter substrate-binding protein</fullName>
    </submittedName>
</protein>
<dbReference type="AlphaFoldDB" id="A0A916S1D3"/>
<accession>A0A916S1D3</accession>
<evidence type="ECO:0000313" key="2">
    <source>
        <dbReference type="EMBL" id="GGA79588.1"/>
    </source>
</evidence>
<dbReference type="Gene3D" id="3.40.190.10">
    <property type="entry name" value="Periplasmic binding protein-like II"/>
    <property type="match status" value="2"/>
</dbReference>
<gene>
    <name evidence="2" type="ORF">GCM10011385_37230</name>
</gene>
<dbReference type="InterPro" id="IPR001638">
    <property type="entry name" value="Solute-binding_3/MltF_N"/>
</dbReference>
<dbReference type="SMART" id="SM00062">
    <property type="entry name" value="PBPb"/>
    <property type="match status" value="1"/>
</dbReference>
<feature type="domain" description="Solute-binding protein family 3/N-terminal" evidence="1">
    <location>
        <begin position="45"/>
        <end position="257"/>
    </location>
</feature>
<dbReference type="Proteomes" id="UP000636264">
    <property type="component" value="Unassembled WGS sequence"/>
</dbReference>
<sequence length="258" mass="27559">MKSLLPRMLRVVRDYGVVLLLLALFIGVTLLPPDTSLQQVKQRGVLTACVPPARGTETTFERALLAAISERMGLRFAVYEVPAMATNFDLRNWGVNRAQCVVLAAGLTDTPWTRAFIDVSPPYGESGLVALTGGEQETITGLKVSVPANLQDVDRLALSRFLRQEKAAVRLANSADAALSLLRSGDVDAAIVPSQEAATSESGWTAISLPPPLDANPLVFGLWKGDLTFKRAFADALQSLKADGSIGEIREKLASAGS</sequence>
<dbReference type="SUPFAM" id="SSF53850">
    <property type="entry name" value="Periplasmic binding protein-like II"/>
    <property type="match status" value="1"/>
</dbReference>
<evidence type="ECO:0000313" key="3">
    <source>
        <dbReference type="Proteomes" id="UP000636264"/>
    </source>
</evidence>
<name>A0A916S1D3_9HYPH</name>
<dbReference type="EMBL" id="BMIF01000016">
    <property type="protein sequence ID" value="GGA79588.1"/>
    <property type="molecule type" value="Genomic_DNA"/>
</dbReference>
<evidence type="ECO:0000259" key="1">
    <source>
        <dbReference type="SMART" id="SM00062"/>
    </source>
</evidence>
<organism evidence="2 3">
    <name type="scientific">Nitratireductor aestuarii</name>
    <dbReference type="NCBI Taxonomy" id="1735103"/>
    <lineage>
        <taxon>Bacteria</taxon>
        <taxon>Pseudomonadati</taxon>
        <taxon>Pseudomonadota</taxon>
        <taxon>Alphaproteobacteria</taxon>
        <taxon>Hyphomicrobiales</taxon>
        <taxon>Phyllobacteriaceae</taxon>
        <taxon>Nitratireductor</taxon>
    </lineage>
</organism>
<proteinExistence type="predicted"/>
<reference evidence="2" key="1">
    <citation type="journal article" date="2014" name="Int. J. Syst. Evol. Microbiol.">
        <title>Complete genome sequence of Corynebacterium casei LMG S-19264T (=DSM 44701T), isolated from a smear-ripened cheese.</title>
        <authorList>
            <consortium name="US DOE Joint Genome Institute (JGI-PGF)"/>
            <person name="Walter F."/>
            <person name="Albersmeier A."/>
            <person name="Kalinowski J."/>
            <person name="Ruckert C."/>
        </authorList>
    </citation>
    <scope>NUCLEOTIDE SEQUENCE</scope>
    <source>
        <strain evidence="2">CGMCC 1.15320</strain>
    </source>
</reference>
<dbReference type="Pfam" id="PF00497">
    <property type="entry name" value="SBP_bac_3"/>
    <property type="match status" value="1"/>
</dbReference>
<dbReference type="RefSeq" id="WP_188722622.1">
    <property type="nucleotide sequence ID" value="NZ_BMIF01000016.1"/>
</dbReference>